<accession>A0A8X6XLE9</accession>
<dbReference type="Proteomes" id="UP000886998">
    <property type="component" value="Unassembled WGS sequence"/>
</dbReference>
<dbReference type="InterPro" id="IPR035093">
    <property type="entry name" value="RelE/ParE_toxin_dom_sf"/>
</dbReference>
<dbReference type="AlphaFoldDB" id="A0A8X6XLE9"/>
<evidence type="ECO:0000313" key="1">
    <source>
        <dbReference type="EMBL" id="GFY55820.1"/>
    </source>
</evidence>
<proteinExistence type="predicted"/>
<reference evidence="1" key="1">
    <citation type="submission" date="2020-08" db="EMBL/GenBank/DDBJ databases">
        <title>Multicomponent nature underlies the extraordinary mechanical properties of spider dragline silk.</title>
        <authorList>
            <person name="Kono N."/>
            <person name="Nakamura H."/>
            <person name="Mori M."/>
            <person name="Yoshida Y."/>
            <person name="Ohtoshi R."/>
            <person name="Malay A.D."/>
            <person name="Moran D.A.P."/>
            <person name="Tomita M."/>
            <person name="Numata K."/>
            <person name="Arakawa K."/>
        </authorList>
    </citation>
    <scope>NUCLEOTIDE SEQUENCE</scope>
</reference>
<dbReference type="SUPFAM" id="SSF143011">
    <property type="entry name" value="RelE-like"/>
    <property type="match status" value="1"/>
</dbReference>
<sequence>MFTIFFHPSEDEIMDKLPEKYRVPFLNTVEKLRSDPIRCSKALKGPWKGYHSARYGKRRIVFRLDLTSCSVTICSEDRRGKIYGR</sequence>
<evidence type="ECO:0000313" key="2">
    <source>
        <dbReference type="Proteomes" id="UP000886998"/>
    </source>
</evidence>
<name>A0A8X6XLE9_9ARAC</name>
<dbReference type="EMBL" id="BMAV01010605">
    <property type="protein sequence ID" value="GFY55820.1"/>
    <property type="molecule type" value="Genomic_DNA"/>
</dbReference>
<comment type="caution">
    <text evidence="1">The sequence shown here is derived from an EMBL/GenBank/DDBJ whole genome shotgun (WGS) entry which is preliminary data.</text>
</comment>
<dbReference type="OrthoDB" id="10397361at2759"/>
<gene>
    <name evidence="1" type="ORF">TNIN_349141</name>
</gene>
<protein>
    <submittedName>
        <fullName evidence="1">Uncharacterized protein</fullName>
    </submittedName>
</protein>
<organism evidence="1 2">
    <name type="scientific">Trichonephila inaurata madagascariensis</name>
    <dbReference type="NCBI Taxonomy" id="2747483"/>
    <lineage>
        <taxon>Eukaryota</taxon>
        <taxon>Metazoa</taxon>
        <taxon>Ecdysozoa</taxon>
        <taxon>Arthropoda</taxon>
        <taxon>Chelicerata</taxon>
        <taxon>Arachnida</taxon>
        <taxon>Araneae</taxon>
        <taxon>Araneomorphae</taxon>
        <taxon>Entelegynae</taxon>
        <taxon>Araneoidea</taxon>
        <taxon>Nephilidae</taxon>
        <taxon>Trichonephila</taxon>
        <taxon>Trichonephila inaurata</taxon>
    </lineage>
</organism>
<keyword evidence="2" id="KW-1185">Reference proteome</keyword>
<dbReference type="Gene3D" id="3.30.2310.20">
    <property type="entry name" value="RelE-like"/>
    <property type="match status" value="1"/>
</dbReference>